<keyword evidence="3" id="KW-1185">Reference proteome</keyword>
<dbReference type="InterPro" id="IPR041698">
    <property type="entry name" value="Methyltransf_25"/>
</dbReference>
<keyword evidence="2" id="KW-0489">Methyltransferase</keyword>
<protein>
    <submittedName>
        <fullName evidence="2">Methyltransferase</fullName>
    </submittedName>
</protein>
<evidence type="ECO:0000313" key="3">
    <source>
        <dbReference type="Proteomes" id="UP000603904"/>
    </source>
</evidence>
<evidence type="ECO:0000259" key="1">
    <source>
        <dbReference type="Pfam" id="PF13649"/>
    </source>
</evidence>
<name>A0ABQ4G1Q9_9ACTN</name>
<dbReference type="Gene3D" id="2.20.25.570">
    <property type="match status" value="1"/>
</dbReference>
<dbReference type="PANTHER" id="PTHR43591">
    <property type="entry name" value="METHYLTRANSFERASE"/>
    <property type="match status" value="1"/>
</dbReference>
<feature type="domain" description="Methyltransferase" evidence="1">
    <location>
        <begin position="42"/>
        <end position="135"/>
    </location>
</feature>
<dbReference type="EMBL" id="BOOC01000018">
    <property type="protein sequence ID" value="GIH41002.1"/>
    <property type="molecule type" value="Genomic_DNA"/>
</dbReference>
<dbReference type="Pfam" id="PF13649">
    <property type="entry name" value="Methyltransf_25"/>
    <property type="match status" value="1"/>
</dbReference>
<comment type="caution">
    <text evidence="2">The sequence shown here is derived from an EMBL/GenBank/DDBJ whole genome shotgun (WGS) entry which is preliminary data.</text>
</comment>
<dbReference type="PANTHER" id="PTHR43591:SF24">
    <property type="entry name" value="2-METHOXY-6-POLYPRENYL-1,4-BENZOQUINOL METHYLASE, MITOCHONDRIAL"/>
    <property type="match status" value="1"/>
</dbReference>
<evidence type="ECO:0000313" key="2">
    <source>
        <dbReference type="EMBL" id="GIH41002.1"/>
    </source>
</evidence>
<accession>A0ABQ4G1Q9</accession>
<dbReference type="Gene3D" id="3.40.50.150">
    <property type="entry name" value="Vaccinia Virus protein VP39"/>
    <property type="match status" value="1"/>
</dbReference>
<dbReference type="CDD" id="cd02440">
    <property type="entry name" value="AdoMet_MTases"/>
    <property type="match status" value="1"/>
</dbReference>
<dbReference type="GO" id="GO:0032259">
    <property type="term" value="P:methylation"/>
    <property type="evidence" value="ECO:0007669"/>
    <property type="project" value="UniProtKB-KW"/>
</dbReference>
<keyword evidence="2" id="KW-0808">Transferase</keyword>
<organism evidence="2 3">
    <name type="scientific">Microbispora corallina</name>
    <dbReference type="NCBI Taxonomy" id="83302"/>
    <lineage>
        <taxon>Bacteria</taxon>
        <taxon>Bacillati</taxon>
        <taxon>Actinomycetota</taxon>
        <taxon>Actinomycetes</taxon>
        <taxon>Streptosporangiales</taxon>
        <taxon>Streptosporangiaceae</taxon>
        <taxon>Microbispora</taxon>
    </lineage>
</organism>
<dbReference type="Proteomes" id="UP000603904">
    <property type="component" value="Unassembled WGS sequence"/>
</dbReference>
<proteinExistence type="predicted"/>
<dbReference type="SUPFAM" id="SSF53335">
    <property type="entry name" value="S-adenosyl-L-methionine-dependent methyltransferases"/>
    <property type="match status" value="1"/>
</dbReference>
<reference evidence="2 3" key="1">
    <citation type="submission" date="2021-01" db="EMBL/GenBank/DDBJ databases">
        <title>Whole genome shotgun sequence of Microbispora corallina NBRC 16416.</title>
        <authorList>
            <person name="Komaki H."/>
            <person name="Tamura T."/>
        </authorList>
    </citation>
    <scope>NUCLEOTIDE SEQUENCE [LARGE SCALE GENOMIC DNA]</scope>
    <source>
        <strain evidence="2 3">NBRC 16416</strain>
    </source>
</reference>
<dbReference type="InterPro" id="IPR029063">
    <property type="entry name" value="SAM-dependent_MTases_sf"/>
</dbReference>
<sequence length="243" mass="26494">MTGFDPSAYGRAIADIYDLTVEDRPPGPAVALIRELAGDGPVLEFGIGTGRLALPLAEDGLSVAGIDGSPEMVEVLHGKRGGHRIPVSVGDFSHLRVAGTFTLVLIAYNTIFALPSQDAQVDCFRNAAAHLAPGGRFVVEAWVPDPGAFRDRSALRLVALAEDRVVVEAGRLFPATQMMRTTKLRMTPEGVRLLPANHRYAWPSELDLMARLAELELEHRWADWSCSPFTDDSRGHVSVYRRP</sequence>
<dbReference type="RefSeq" id="WP_204058375.1">
    <property type="nucleotide sequence ID" value="NZ_BAAAGP010000010.1"/>
</dbReference>
<gene>
    <name evidence="2" type="ORF">Mco01_40020</name>
</gene>
<dbReference type="GO" id="GO:0008168">
    <property type="term" value="F:methyltransferase activity"/>
    <property type="evidence" value="ECO:0007669"/>
    <property type="project" value="UniProtKB-KW"/>
</dbReference>